<dbReference type="GO" id="GO:0005739">
    <property type="term" value="C:mitochondrion"/>
    <property type="evidence" value="ECO:0007669"/>
    <property type="project" value="TreeGrafter"/>
</dbReference>
<evidence type="ECO:0000256" key="5">
    <source>
        <dbReference type="ARBA" id="ARBA00022898"/>
    </source>
</evidence>
<name>A0A8C2JWV4_CYPCA</name>
<evidence type="ECO:0000313" key="10">
    <source>
        <dbReference type="Ensembl" id="ENSCCRP00020099744.1"/>
    </source>
</evidence>
<dbReference type="InterPro" id="IPR015422">
    <property type="entry name" value="PyrdxlP-dep_Trfase_small"/>
</dbReference>
<comment type="pathway">
    <text evidence="2">One-carbon metabolism; tetrahydrofolate interconversion.</text>
</comment>
<dbReference type="AlphaFoldDB" id="A0A8C2JWV4"/>
<dbReference type="InterPro" id="IPR039429">
    <property type="entry name" value="SHMT-like_dom"/>
</dbReference>
<dbReference type="InterPro" id="IPR001085">
    <property type="entry name" value="Ser_HO-MeTrfase"/>
</dbReference>
<evidence type="ECO:0000256" key="2">
    <source>
        <dbReference type="ARBA" id="ARBA00004777"/>
    </source>
</evidence>
<dbReference type="GO" id="GO:0030170">
    <property type="term" value="F:pyridoxal phosphate binding"/>
    <property type="evidence" value="ECO:0007669"/>
    <property type="project" value="InterPro"/>
</dbReference>
<protein>
    <recommendedName>
        <fullName evidence="4">glycine hydroxymethyltransferase</fullName>
        <ecNumber evidence="4">2.1.2.1</ecNumber>
    </recommendedName>
    <alternativeName>
        <fullName evidence="7">Glycine hydroxymethyltransferase</fullName>
    </alternativeName>
    <alternativeName>
        <fullName evidence="6">Serine methylase</fullName>
    </alternativeName>
</protein>
<organism evidence="10 11">
    <name type="scientific">Cyprinus carpio</name>
    <name type="common">Common carp</name>
    <dbReference type="NCBI Taxonomy" id="7962"/>
    <lineage>
        <taxon>Eukaryota</taxon>
        <taxon>Metazoa</taxon>
        <taxon>Chordata</taxon>
        <taxon>Craniata</taxon>
        <taxon>Vertebrata</taxon>
        <taxon>Euteleostomi</taxon>
        <taxon>Actinopterygii</taxon>
        <taxon>Neopterygii</taxon>
        <taxon>Teleostei</taxon>
        <taxon>Ostariophysi</taxon>
        <taxon>Cypriniformes</taxon>
        <taxon>Cyprinidae</taxon>
        <taxon>Cyprininae</taxon>
        <taxon>Cyprinus</taxon>
    </lineage>
</organism>
<comment type="similarity">
    <text evidence="3">Belongs to the SHMT family.</text>
</comment>
<evidence type="ECO:0000256" key="1">
    <source>
        <dbReference type="ARBA" id="ARBA00001933"/>
    </source>
</evidence>
<comment type="cofactor">
    <cofactor evidence="1 8">
        <name>pyridoxal 5'-phosphate</name>
        <dbReference type="ChEBI" id="CHEBI:597326"/>
    </cofactor>
</comment>
<dbReference type="Gene3D" id="3.90.1150.10">
    <property type="entry name" value="Aspartate Aminotransferase, domain 1"/>
    <property type="match status" value="2"/>
</dbReference>
<dbReference type="Ensembl" id="ENSCCRT00020109059.1">
    <property type="protein sequence ID" value="ENSCCRP00020099744.1"/>
    <property type="gene ID" value="ENSCCRG00020045845.1"/>
</dbReference>
<evidence type="ECO:0000256" key="6">
    <source>
        <dbReference type="ARBA" id="ARBA00031137"/>
    </source>
</evidence>
<dbReference type="InterPro" id="IPR015424">
    <property type="entry name" value="PyrdxlP-dep_Trfase"/>
</dbReference>
<dbReference type="GO" id="GO:0004372">
    <property type="term" value="F:glycine hydroxymethyltransferase activity"/>
    <property type="evidence" value="ECO:0007669"/>
    <property type="project" value="UniProtKB-EC"/>
</dbReference>
<dbReference type="EC" id="2.1.2.1" evidence="4"/>
<evidence type="ECO:0000256" key="4">
    <source>
        <dbReference type="ARBA" id="ARBA00012256"/>
    </source>
</evidence>
<dbReference type="InterPro" id="IPR015421">
    <property type="entry name" value="PyrdxlP-dep_Trfase_major"/>
</dbReference>
<dbReference type="Proteomes" id="UP000694701">
    <property type="component" value="Unplaced"/>
</dbReference>
<dbReference type="PIRSF" id="PIRSF000412">
    <property type="entry name" value="SHMT"/>
    <property type="match status" value="1"/>
</dbReference>
<dbReference type="PANTHER" id="PTHR11680">
    <property type="entry name" value="SERINE HYDROXYMETHYLTRANSFERASE"/>
    <property type="match status" value="1"/>
</dbReference>
<evidence type="ECO:0000313" key="11">
    <source>
        <dbReference type="Proteomes" id="UP000694701"/>
    </source>
</evidence>
<dbReference type="SUPFAM" id="SSF53383">
    <property type="entry name" value="PLP-dependent transferases"/>
    <property type="match status" value="1"/>
</dbReference>
<dbReference type="CDD" id="cd00378">
    <property type="entry name" value="SHMT"/>
    <property type="match status" value="1"/>
</dbReference>
<dbReference type="Pfam" id="PF00464">
    <property type="entry name" value="SHMT"/>
    <property type="match status" value="2"/>
</dbReference>
<reference evidence="10" key="1">
    <citation type="submission" date="2025-08" db="UniProtKB">
        <authorList>
            <consortium name="Ensembl"/>
        </authorList>
    </citation>
    <scope>IDENTIFICATION</scope>
</reference>
<dbReference type="UniPathway" id="UPA00193"/>
<dbReference type="GO" id="GO:0035999">
    <property type="term" value="P:tetrahydrofolate interconversion"/>
    <property type="evidence" value="ECO:0007669"/>
    <property type="project" value="UniProtKB-UniPathway"/>
</dbReference>
<dbReference type="PANTHER" id="PTHR11680:SF28">
    <property type="entry name" value="SERINE HYDROXYMETHYLTRANSFERASE, MITOCHONDRIAL"/>
    <property type="match status" value="1"/>
</dbReference>
<dbReference type="Gene3D" id="3.40.640.10">
    <property type="entry name" value="Type I PLP-dependent aspartate aminotransferase-like (Major domain)"/>
    <property type="match status" value="2"/>
</dbReference>
<accession>A0A8C2JWV4</accession>
<feature type="modified residue" description="N6-(pyridoxal phosphate)lysine" evidence="8">
    <location>
        <position position="218"/>
    </location>
</feature>
<proteinExistence type="inferred from homology"/>
<keyword evidence="5 8" id="KW-0663">Pyridoxal phosphate</keyword>
<evidence type="ECO:0000256" key="3">
    <source>
        <dbReference type="ARBA" id="ARBA00006376"/>
    </source>
</evidence>
<sequence length="441" mass="48924">ERLCENQQLTTPYSTSRHLHPVCRVSAAVRSQHSAAAVSDDERSWTGQESLSQDDPEMWELLQKEKDRQSRGLELIASENFCSRAALEAQGSCLNNKYSEGYPGKRCVCIFFGTFNLKSKYSVVNTLMANRLSLSQPESGLIDYDQMELTARLFRPKLIIAGTSAYARLIDYSRIKKLCTELNAYMLADMAHISGLVAGKAIPSPFKHADLVTTTTHKSLRGSRAGLIFYRKGVRSLDKKGKEVMYDLEEKVNFSVFPSLQGGPHNHAIAGVAVALKQATTPMFREYIAQVLKNSKAMAEALLKKGYTLVSGGTDNHLVLVDLRPQGMDGARAERVLELLSITANKNTCPGDKSALTPGGLRLGSPALTSRQFKEADFQQVVDFFDQGIKISLDVKKKTKKLSDFKSFLLEDSETASRIADLRRRVEAFARPFPMPGFTDH</sequence>
<dbReference type="InterPro" id="IPR049943">
    <property type="entry name" value="Ser_HO-MeTrfase-like"/>
</dbReference>
<dbReference type="GO" id="GO:0019264">
    <property type="term" value="P:glycine biosynthetic process from serine"/>
    <property type="evidence" value="ECO:0007669"/>
    <property type="project" value="InterPro"/>
</dbReference>
<feature type="domain" description="Serine hydroxymethyltransferase-like" evidence="9">
    <location>
        <begin position="135"/>
        <end position="384"/>
    </location>
</feature>
<evidence type="ECO:0000259" key="9">
    <source>
        <dbReference type="Pfam" id="PF00464"/>
    </source>
</evidence>
<evidence type="ECO:0000256" key="8">
    <source>
        <dbReference type="PIRSR" id="PIRSR000412-50"/>
    </source>
</evidence>
<evidence type="ECO:0000256" key="7">
    <source>
        <dbReference type="ARBA" id="ARBA00032953"/>
    </source>
</evidence>
<feature type="domain" description="Serine hydroxymethyltransferase-like" evidence="9">
    <location>
        <begin position="51"/>
        <end position="106"/>
    </location>
</feature>